<dbReference type="EMBL" id="BALE01000048">
    <property type="protein sequence ID" value="GAN55569.1"/>
    <property type="molecule type" value="Genomic_DNA"/>
</dbReference>
<protein>
    <submittedName>
        <fullName evidence="1">Uncharacterized protein</fullName>
    </submittedName>
</protein>
<organism evidence="1 2">
    <name type="scientific">Tanticharoenia sakaeratensis NBRC 103193</name>
    <dbReference type="NCBI Taxonomy" id="1231623"/>
    <lineage>
        <taxon>Bacteria</taxon>
        <taxon>Pseudomonadati</taxon>
        <taxon>Pseudomonadota</taxon>
        <taxon>Alphaproteobacteria</taxon>
        <taxon>Acetobacterales</taxon>
        <taxon>Acetobacteraceae</taxon>
        <taxon>Tanticharoenia</taxon>
    </lineage>
</organism>
<accession>A0A0D6MPE8</accession>
<proteinExistence type="predicted"/>
<evidence type="ECO:0000313" key="1">
    <source>
        <dbReference type="EMBL" id="GAN55569.1"/>
    </source>
</evidence>
<keyword evidence="2" id="KW-1185">Reference proteome</keyword>
<comment type="caution">
    <text evidence="1">The sequence shown here is derived from an EMBL/GenBank/DDBJ whole genome shotgun (WGS) entry which is preliminary data.</text>
</comment>
<dbReference type="Proteomes" id="UP000032679">
    <property type="component" value="Unassembled WGS sequence"/>
</dbReference>
<sequence>MPAFDSYPPVSKVAGSEVFVCADAAGENTLTVTAAQIAGAPAVSEPSGALFASAGSQISRLADRLFVGAATDCPGNENDGSSSTGSADWLSTMMGKTSIGPWAMRNAQGASLARFGNTGFVGASRTSDAQNASAALGYVPSSIGVASWGVADETANPTTTTAYAYYGEAWRLSNVNYQPTFGMELECVNFGGLAVGLSTPFSPNVGGGVYGLQLGAGGGQTSGTSDAAAGIVFVSNPNAFQTGIVFSATSLSGTNGADTGYGAAISMARNQAIEWHTPETVSGAAGTNVGAFIRSTVGSRANGMRQEFTDNALLFSNIDGTPVFSIENNAQPTNILSVQAGSAGQAAGLYVEEGASGSPHLGLYPASGGELQITSPVSDVGGALPSSVGGGFLHINVNGSDFRIPLLLPSQAGG</sequence>
<reference evidence="1 2" key="1">
    <citation type="submission" date="2012-10" db="EMBL/GenBank/DDBJ databases">
        <title>Genome sequencing of Tanticharoenia sakaeratensis NBRC 103193.</title>
        <authorList>
            <person name="Azuma Y."/>
            <person name="Hadano H."/>
            <person name="Hirakawa H."/>
            <person name="Matsushita K."/>
        </authorList>
    </citation>
    <scope>NUCLEOTIDE SEQUENCE [LARGE SCALE GENOMIC DNA]</scope>
    <source>
        <strain evidence="1 2">NBRC 103193</strain>
    </source>
</reference>
<name>A0A0D6MPE8_9PROT</name>
<gene>
    <name evidence="1" type="ORF">Tasa_048_194</name>
</gene>
<evidence type="ECO:0000313" key="2">
    <source>
        <dbReference type="Proteomes" id="UP000032679"/>
    </source>
</evidence>
<dbReference type="STRING" id="1231623.Tasa_048_194"/>
<dbReference type="OrthoDB" id="7253902at2"/>
<dbReference type="AlphaFoldDB" id="A0A0D6MPE8"/>